<dbReference type="SUPFAM" id="SSF49464">
    <property type="entry name" value="Carboxypeptidase regulatory domain-like"/>
    <property type="match status" value="1"/>
</dbReference>
<dbReference type="Proteomes" id="UP000010847">
    <property type="component" value="Chromosome"/>
</dbReference>
<dbReference type="HOGENOM" id="CLU_1861965_0_0_9"/>
<keyword evidence="2" id="KW-1185">Reference proteome</keyword>
<name>W0EHA1_9FIRM</name>
<protein>
    <recommendedName>
        <fullName evidence="3">Carboxypeptidase regulatory-like domain-containing protein</fullName>
    </recommendedName>
</protein>
<reference evidence="1 2" key="1">
    <citation type="submission" date="2013-12" db="EMBL/GenBank/DDBJ databases">
        <authorList>
            <consortium name="DOE Joint Genome Institute"/>
            <person name="Smidt H."/>
            <person name="Huntemann M."/>
            <person name="Han J."/>
            <person name="Chen A."/>
            <person name="Kyrpides N."/>
            <person name="Mavromatis K."/>
            <person name="Markowitz V."/>
            <person name="Palaniappan K."/>
            <person name="Ivanova N."/>
            <person name="Schaumberg A."/>
            <person name="Pati A."/>
            <person name="Liolios K."/>
            <person name="Nordberg H.P."/>
            <person name="Cantor M.N."/>
            <person name="Hua S.X."/>
            <person name="Woyke T."/>
        </authorList>
    </citation>
    <scope>NUCLEOTIDE SEQUENCE [LARGE SCALE GENOMIC DNA]</scope>
    <source>
        <strain evidence="2">DSM 15288</strain>
    </source>
</reference>
<evidence type="ECO:0000313" key="1">
    <source>
        <dbReference type="EMBL" id="AHF08446.1"/>
    </source>
</evidence>
<evidence type="ECO:0008006" key="3">
    <source>
        <dbReference type="Google" id="ProtNLM"/>
    </source>
</evidence>
<organism evidence="1 2">
    <name type="scientific">Desulfitobacterium metallireducens DSM 15288</name>
    <dbReference type="NCBI Taxonomy" id="871968"/>
    <lineage>
        <taxon>Bacteria</taxon>
        <taxon>Bacillati</taxon>
        <taxon>Bacillota</taxon>
        <taxon>Clostridia</taxon>
        <taxon>Eubacteriales</taxon>
        <taxon>Desulfitobacteriaceae</taxon>
        <taxon>Desulfitobacterium</taxon>
    </lineage>
</organism>
<dbReference type="Gene3D" id="2.60.40.1120">
    <property type="entry name" value="Carboxypeptidase-like, regulatory domain"/>
    <property type="match status" value="1"/>
</dbReference>
<dbReference type="InterPro" id="IPR008969">
    <property type="entry name" value="CarboxyPept-like_regulatory"/>
</dbReference>
<gene>
    <name evidence="1" type="ORF">DESME_03020</name>
</gene>
<dbReference type="eggNOG" id="COG4932">
    <property type="taxonomic scope" value="Bacteria"/>
</dbReference>
<dbReference type="OrthoDB" id="176752at2"/>
<accession>W0EHA1</accession>
<dbReference type="RefSeq" id="WP_006717506.1">
    <property type="nucleotide sequence ID" value="NZ_CP007032.1"/>
</dbReference>
<dbReference type="EMBL" id="CP007032">
    <property type="protein sequence ID" value="AHF08446.1"/>
    <property type="molecule type" value="Genomic_DNA"/>
</dbReference>
<dbReference type="STRING" id="871968.DESME_03020"/>
<proteinExistence type="predicted"/>
<dbReference type="Pfam" id="PF13620">
    <property type="entry name" value="CarboxypepD_reg"/>
    <property type="match status" value="1"/>
</dbReference>
<evidence type="ECO:0000313" key="2">
    <source>
        <dbReference type="Proteomes" id="UP000010847"/>
    </source>
</evidence>
<sequence>MDDNSSKVTLSSRDSGVYYGTTKKDCTVSNECHHDDHHCHPKCSPCGNQEYILSDSINVHLEPGKEVNKDIVLAPNRAKDCGTISGFVKDKDGHPIENALVKIFDGNHHPVAHVFTNHEGQFLICLAPGNYIVKAVR</sequence>
<dbReference type="KEGG" id="dmt:DESME_03020"/>
<dbReference type="AlphaFoldDB" id="W0EHA1"/>